<dbReference type="Proteomes" id="UP000305202">
    <property type="component" value="Unassembled WGS sequence"/>
</dbReference>
<sequence length="91" mass="9576">MKMSLWFLATAALFLVACSSQSDQEPEQQGTAAHLPPQQRVMSAIEAQCRLVGGILAPTQQLDGSSIETCQLANGKRCEEGTLLNGACPAG</sequence>
<dbReference type="Pfam" id="PF03891">
    <property type="entry name" value="DUF333"/>
    <property type="match status" value="1"/>
</dbReference>
<feature type="chain" id="PRO_5046485719" evidence="1">
    <location>
        <begin position="23"/>
        <end position="91"/>
    </location>
</feature>
<gene>
    <name evidence="2" type="ORF">FCN80_02710</name>
</gene>
<evidence type="ECO:0000256" key="1">
    <source>
        <dbReference type="SAM" id="SignalP"/>
    </source>
</evidence>
<evidence type="ECO:0000313" key="3">
    <source>
        <dbReference type="Proteomes" id="UP000305202"/>
    </source>
</evidence>
<feature type="signal peptide" evidence="1">
    <location>
        <begin position="1"/>
        <end position="22"/>
    </location>
</feature>
<dbReference type="EMBL" id="SZPQ01000002">
    <property type="protein sequence ID" value="TKI08080.1"/>
    <property type="molecule type" value="Genomic_DNA"/>
</dbReference>
<organism evidence="2 3">
    <name type="scientific">Martelella alba</name>
    <dbReference type="NCBI Taxonomy" id="2590451"/>
    <lineage>
        <taxon>Bacteria</taxon>
        <taxon>Pseudomonadati</taxon>
        <taxon>Pseudomonadota</taxon>
        <taxon>Alphaproteobacteria</taxon>
        <taxon>Hyphomicrobiales</taxon>
        <taxon>Aurantimonadaceae</taxon>
        <taxon>Martelella</taxon>
    </lineage>
</organism>
<dbReference type="PROSITE" id="PS51257">
    <property type="entry name" value="PROKAR_LIPOPROTEIN"/>
    <property type="match status" value="1"/>
</dbReference>
<accession>A0ABY2SRH6</accession>
<reference evidence="2 3" key="1">
    <citation type="submission" date="2019-04" db="EMBL/GenBank/DDBJ databases">
        <authorList>
            <person name="Li M."/>
            <person name="Gao C."/>
        </authorList>
    </citation>
    <scope>NUCLEOTIDE SEQUENCE [LARGE SCALE GENOMIC DNA]</scope>
    <source>
        <strain evidence="2 3">BGMRC 2031</strain>
    </source>
</reference>
<dbReference type="InterPro" id="IPR005590">
    <property type="entry name" value="DUF333"/>
</dbReference>
<protein>
    <submittedName>
        <fullName evidence="2">DUF333 domain-containing protein</fullName>
    </submittedName>
</protein>
<dbReference type="RefSeq" id="WP_136988353.1">
    <property type="nucleotide sequence ID" value="NZ_SZPQ01000002.1"/>
</dbReference>
<evidence type="ECO:0000313" key="2">
    <source>
        <dbReference type="EMBL" id="TKI08080.1"/>
    </source>
</evidence>
<proteinExistence type="predicted"/>
<name>A0ABY2SRH6_9HYPH</name>
<keyword evidence="1" id="KW-0732">Signal</keyword>
<comment type="caution">
    <text evidence="2">The sequence shown here is derived from an EMBL/GenBank/DDBJ whole genome shotgun (WGS) entry which is preliminary data.</text>
</comment>
<keyword evidence="3" id="KW-1185">Reference proteome</keyword>